<dbReference type="AlphaFoldDB" id="J4IAP9"/>
<gene>
    <name evidence="2" type="ORF">FIBRA_05419</name>
</gene>
<dbReference type="EMBL" id="HE797109">
    <property type="protein sequence ID" value="CCM03291.1"/>
    <property type="molecule type" value="Genomic_DNA"/>
</dbReference>
<feature type="region of interest" description="Disordered" evidence="1">
    <location>
        <begin position="1"/>
        <end position="32"/>
    </location>
</feature>
<dbReference type="InParanoid" id="J4IAP9"/>
<keyword evidence="3" id="KW-1185">Reference proteome</keyword>
<dbReference type="STRING" id="599839.J4IAP9"/>
<name>J4IAP9_9APHY</name>
<evidence type="ECO:0000313" key="2">
    <source>
        <dbReference type="EMBL" id="CCM03291.1"/>
    </source>
</evidence>
<evidence type="ECO:0000313" key="3">
    <source>
        <dbReference type="Proteomes" id="UP000006352"/>
    </source>
</evidence>
<dbReference type="RefSeq" id="XP_012182574.1">
    <property type="nucleotide sequence ID" value="XM_012327184.1"/>
</dbReference>
<dbReference type="Proteomes" id="UP000006352">
    <property type="component" value="Unassembled WGS sequence"/>
</dbReference>
<sequence length="213" mass="23399">MSSHSGDSESGDASSSRTPFSASSSKSTRRPPGACTHCKFLKARPFSFSIRSLRLIAPTPPNQIRCEFIPEENICVRCKSGGHDCVSQGRKKRKAAPTHEDLQERSYSQDLQIQSLLRQLDEIRAHSRTRYWISQAQAEAVALKRQMAQTSSGNRPGVWDQPPSAQAYDPRFVNVQPDVVHVASAPRTIPATHHAARSTLGKSAPSRVSALLV</sequence>
<evidence type="ECO:0008006" key="4">
    <source>
        <dbReference type="Google" id="ProtNLM"/>
    </source>
</evidence>
<proteinExistence type="predicted"/>
<organism evidence="2 3">
    <name type="scientific">Fibroporia radiculosa</name>
    <dbReference type="NCBI Taxonomy" id="599839"/>
    <lineage>
        <taxon>Eukaryota</taxon>
        <taxon>Fungi</taxon>
        <taxon>Dikarya</taxon>
        <taxon>Basidiomycota</taxon>
        <taxon>Agaricomycotina</taxon>
        <taxon>Agaricomycetes</taxon>
        <taxon>Polyporales</taxon>
        <taxon>Fibroporiaceae</taxon>
        <taxon>Fibroporia</taxon>
    </lineage>
</organism>
<feature type="region of interest" description="Disordered" evidence="1">
    <location>
        <begin position="84"/>
        <end position="106"/>
    </location>
</feature>
<evidence type="ECO:0000256" key="1">
    <source>
        <dbReference type="SAM" id="MobiDB-lite"/>
    </source>
</evidence>
<dbReference type="HOGENOM" id="CLU_1294421_0_0_1"/>
<protein>
    <recommendedName>
        <fullName evidence="4">Zn(2)-C6 fungal-type domain-containing protein</fullName>
    </recommendedName>
</protein>
<reference evidence="2 3" key="1">
    <citation type="journal article" date="2012" name="Appl. Environ. Microbiol.">
        <title>Short-read sequencing for genomic analysis of the brown rot fungus Fibroporia radiculosa.</title>
        <authorList>
            <person name="Tang J.D."/>
            <person name="Perkins A.D."/>
            <person name="Sonstegard T.S."/>
            <person name="Schroeder S.G."/>
            <person name="Burgess S.C."/>
            <person name="Diehl S.V."/>
        </authorList>
    </citation>
    <scope>NUCLEOTIDE SEQUENCE [LARGE SCALE GENOMIC DNA]</scope>
    <source>
        <strain evidence="2 3">TFFH 294</strain>
    </source>
</reference>
<dbReference type="OrthoDB" id="3163292at2759"/>
<accession>J4IAP9</accession>
<dbReference type="GeneID" id="24098202"/>
<feature type="compositionally biased region" description="Low complexity" evidence="1">
    <location>
        <begin position="11"/>
        <end position="32"/>
    </location>
</feature>